<reference evidence="2" key="1">
    <citation type="submission" date="2016-06" db="EMBL/GenBank/DDBJ databases">
        <authorList>
            <person name="Varghese N."/>
            <person name="Submissions Spin"/>
        </authorList>
    </citation>
    <scope>NUCLEOTIDE SEQUENCE [LARGE SCALE GENOMIC DNA]</scope>
    <source>
        <strain evidence="2">DSM 43168</strain>
    </source>
</reference>
<dbReference type="RefSeq" id="WP_074476829.1">
    <property type="nucleotide sequence ID" value="NZ_FMCT01000012.1"/>
</dbReference>
<protein>
    <submittedName>
        <fullName evidence="1">Uncharacterized protein</fullName>
    </submittedName>
</protein>
<proteinExistence type="predicted"/>
<accession>A0A1C5AA28</accession>
<dbReference type="Proteomes" id="UP000183585">
    <property type="component" value="Unassembled WGS sequence"/>
</dbReference>
<dbReference type="EMBL" id="FMCT01000012">
    <property type="protein sequence ID" value="SCF41999.1"/>
    <property type="molecule type" value="Genomic_DNA"/>
</dbReference>
<keyword evidence="2" id="KW-1185">Reference proteome</keyword>
<dbReference type="AlphaFoldDB" id="A0A1C5AA28"/>
<evidence type="ECO:0000313" key="1">
    <source>
        <dbReference type="EMBL" id="SCF41999.1"/>
    </source>
</evidence>
<gene>
    <name evidence="1" type="ORF">GA0070563_11225</name>
</gene>
<evidence type="ECO:0000313" key="2">
    <source>
        <dbReference type="Proteomes" id="UP000183585"/>
    </source>
</evidence>
<organism evidence="1 2">
    <name type="scientific">Micromonospora carbonacea</name>
    <dbReference type="NCBI Taxonomy" id="47853"/>
    <lineage>
        <taxon>Bacteria</taxon>
        <taxon>Bacillati</taxon>
        <taxon>Actinomycetota</taxon>
        <taxon>Actinomycetes</taxon>
        <taxon>Micromonosporales</taxon>
        <taxon>Micromonosporaceae</taxon>
        <taxon>Micromonospora</taxon>
    </lineage>
</organism>
<sequence length="65" mass="6902">MAVSTPCQTPGAMYTTHITPAGVTVAVTADLTSLDAADAELLESQLHNVVELVLQRWWHTPEVGG</sequence>
<name>A0A1C5AA28_9ACTN</name>